<dbReference type="Proteomes" id="UP000799779">
    <property type="component" value="Unassembled WGS sequence"/>
</dbReference>
<feature type="compositionally biased region" description="Polar residues" evidence="1">
    <location>
        <begin position="202"/>
        <end position="212"/>
    </location>
</feature>
<gene>
    <name evidence="2" type="ORF">P154DRAFT_622942</name>
</gene>
<dbReference type="OrthoDB" id="3796163at2759"/>
<feature type="region of interest" description="Disordered" evidence="1">
    <location>
        <begin position="177"/>
        <end position="212"/>
    </location>
</feature>
<accession>A0A6A5WGT9</accession>
<organism evidence="2 3">
    <name type="scientific">Amniculicola lignicola CBS 123094</name>
    <dbReference type="NCBI Taxonomy" id="1392246"/>
    <lineage>
        <taxon>Eukaryota</taxon>
        <taxon>Fungi</taxon>
        <taxon>Dikarya</taxon>
        <taxon>Ascomycota</taxon>
        <taxon>Pezizomycotina</taxon>
        <taxon>Dothideomycetes</taxon>
        <taxon>Pleosporomycetidae</taxon>
        <taxon>Pleosporales</taxon>
        <taxon>Amniculicolaceae</taxon>
        <taxon>Amniculicola</taxon>
    </lineage>
</organism>
<sequence length="243" mass="26782">MSHATHSNHGRIEELQIQSSLKALILRTHPTLPHFHTSQPTPPPPEHVRAIYAPLYPTNHGFVILTSRTPGSKSRDRDHVRAQAIVYTAPNFTQWALVKKQGGFSYTVMAALQEFLKEVEREIEGVVGDMEDGDIYGVGEQKHGGGGGKLGASKESCGHGSGSNVEAMSLIDFSEEEDMNKGRNQGREDGEENNKLPRGHGSNESTQAVQQDLQLNEWYEHMVMSVPKALDSLTMKLASSMRP</sequence>
<protein>
    <submittedName>
        <fullName evidence="2">Uncharacterized protein</fullName>
    </submittedName>
</protein>
<dbReference type="EMBL" id="ML977620">
    <property type="protein sequence ID" value="KAF1996886.1"/>
    <property type="molecule type" value="Genomic_DNA"/>
</dbReference>
<evidence type="ECO:0000256" key="1">
    <source>
        <dbReference type="SAM" id="MobiDB-lite"/>
    </source>
</evidence>
<feature type="compositionally biased region" description="Basic and acidic residues" evidence="1">
    <location>
        <begin position="179"/>
        <end position="195"/>
    </location>
</feature>
<evidence type="ECO:0000313" key="3">
    <source>
        <dbReference type="Proteomes" id="UP000799779"/>
    </source>
</evidence>
<name>A0A6A5WGT9_9PLEO</name>
<feature type="region of interest" description="Disordered" evidence="1">
    <location>
        <begin position="137"/>
        <end position="164"/>
    </location>
</feature>
<dbReference type="AlphaFoldDB" id="A0A6A5WGT9"/>
<keyword evidence="3" id="KW-1185">Reference proteome</keyword>
<reference evidence="2" key="1">
    <citation type="journal article" date="2020" name="Stud. Mycol.">
        <title>101 Dothideomycetes genomes: a test case for predicting lifestyles and emergence of pathogens.</title>
        <authorList>
            <person name="Haridas S."/>
            <person name="Albert R."/>
            <person name="Binder M."/>
            <person name="Bloem J."/>
            <person name="Labutti K."/>
            <person name="Salamov A."/>
            <person name="Andreopoulos B."/>
            <person name="Baker S."/>
            <person name="Barry K."/>
            <person name="Bills G."/>
            <person name="Bluhm B."/>
            <person name="Cannon C."/>
            <person name="Castanera R."/>
            <person name="Culley D."/>
            <person name="Daum C."/>
            <person name="Ezra D."/>
            <person name="Gonzalez J."/>
            <person name="Henrissat B."/>
            <person name="Kuo A."/>
            <person name="Liang C."/>
            <person name="Lipzen A."/>
            <person name="Lutzoni F."/>
            <person name="Magnuson J."/>
            <person name="Mondo S."/>
            <person name="Nolan M."/>
            <person name="Ohm R."/>
            <person name="Pangilinan J."/>
            <person name="Park H.-J."/>
            <person name="Ramirez L."/>
            <person name="Alfaro M."/>
            <person name="Sun H."/>
            <person name="Tritt A."/>
            <person name="Yoshinaga Y."/>
            <person name="Zwiers L.-H."/>
            <person name="Turgeon B."/>
            <person name="Goodwin S."/>
            <person name="Spatafora J."/>
            <person name="Crous P."/>
            <person name="Grigoriev I."/>
        </authorList>
    </citation>
    <scope>NUCLEOTIDE SEQUENCE</scope>
    <source>
        <strain evidence="2">CBS 123094</strain>
    </source>
</reference>
<proteinExistence type="predicted"/>
<evidence type="ECO:0000313" key="2">
    <source>
        <dbReference type="EMBL" id="KAF1996886.1"/>
    </source>
</evidence>